<protein>
    <recommendedName>
        <fullName evidence="3 6">Beta-galactosidase</fullName>
        <shortName evidence="6">Beta-gal</shortName>
        <ecNumber evidence="3 6">3.2.1.23</ecNumber>
    </recommendedName>
</protein>
<dbReference type="AlphaFoldDB" id="A0A087A2R8"/>
<feature type="active site" description="Proton donor" evidence="7">
    <location>
        <position position="160"/>
    </location>
</feature>
<comment type="catalytic activity">
    <reaction evidence="1 6">
        <text>Hydrolysis of terminal non-reducing beta-D-galactose residues in beta-D-galactosides.</text>
        <dbReference type="EC" id="3.2.1.23"/>
    </reaction>
</comment>
<evidence type="ECO:0000256" key="7">
    <source>
        <dbReference type="PIRSR" id="PIRSR001084-1"/>
    </source>
</evidence>
<dbReference type="Pfam" id="PF08533">
    <property type="entry name" value="Glyco_hydro_42C"/>
    <property type="match status" value="1"/>
</dbReference>
<dbReference type="Gene3D" id="3.20.20.80">
    <property type="entry name" value="Glycosidases"/>
    <property type="match status" value="1"/>
</dbReference>
<dbReference type="InterPro" id="IPR013739">
    <property type="entry name" value="Beta_galactosidase_C"/>
</dbReference>
<evidence type="ECO:0000256" key="4">
    <source>
        <dbReference type="ARBA" id="ARBA00022801"/>
    </source>
</evidence>
<comment type="caution">
    <text evidence="12">The sequence shown here is derived from an EMBL/GenBank/DDBJ whole genome shotgun (WGS) entry which is preliminary data.</text>
</comment>
<dbReference type="InterPro" id="IPR029062">
    <property type="entry name" value="Class_I_gatase-like"/>
</dbReference>
<dbReference type="InterPro" id="IPR013780">
    <property type="entry name" value="Glyco_hydro_b"/>
</dbReference>
<evidence type="ECO:0000259" key="10">
    <source>
        <dbReference type="Pfam" id="PF08532"/>
    </source>
</evidence>
<evidence type="ECO:0000256" key="6">
    <source>
        <dbReference type="PIRNR" id="PIRNR001084"/>
    </source>
</evidence>
<dbReference type="PIRSF" id="PIRSF001084">
    <property type="entry name" value="B-galactosidase"/>
    <property type="match status" value="1"/>
</dbReference>
<evidence type="ECO:0000259" key="9">
    <source>
        <dbReference type="Pfam" id="PF02449"/>
    </source>
</evidence>
<evidence type="ECO:0000256" key="5">
    <source>
        <dbReference type="ARBA" id="ARBA00023295"/>
    </source>
</evidence>
<keyword evidence="13" id="KW-1185">Reference proteome</keyword>
<dbReference type="GO" id="GO:0004565">
    <property type="term" value="F:beta-galactosidase activity"/>
    <property type="evidence" value="ECO:0007669"/>
    <property type="project" value="UniProtKB-EC"/>
</dbReference>
<evidence type="ECO:0000256" key="1">
    <source>
        <dbReference type="ARBA" id="ARBA00001412"/>
    </source>
</evidence>
<dbReference type="InterPro" id="IPR013738">
    <property type="entry name" value="Beta_galactosidase_Trimer"/>
</dbReference>
<dbReference type="eggNOG" id="COG1874">
    <property type="taxonomic scope" value="Bacteria"/>
</dbReference>
<keyword evidence="4 6" id="KW-0378">Hydrolase</keyword>
<feature type="binding site" evidence="8">
    <location>
        <position position="159"/>
    </location>
    <ligand>
        <name>substrate</name>
    </ligand>
</feature>
<feature type="domain" description="Beta-galactosidase trimerisation" evidence="10">
    <location>
        <begin position="411"/>
        <end position="621"/>
    </location>
</feature>
<dbReference type="GO" id="GO:0006012">
    <property type="term" value="P:galactose metabolic process"/>
    <property type="evidence" value="ECO:0007669"/>
    <property type="project" value="InterPro"/>
</dbReference>
<evidence type="ECO:0000256" key="3">
    <source>
        <dbReference type="ARBA" id="ARBA00012756"/>
    </source>
</evidence>
<dbReference type="SUPFAM" id="SSF51445">
    <property type="entry name" value="(Trans)glycosidases"/>
    <property type="match status" value="1"/>
</dbReference>
<feature type="domain" description="Glycoside hydrolase family 42 N-terminal" evidence="9">
    <location>
        <begin position="24"/>
        <end position="396"/>
    </location>
</feature>
<dbReference type="Gene3D" id="2.60.40.1180">
    <property type="entry name" value="Golgi alpha-mannosidase II"/>
    <property type="match status" value="1"/>
</dbReference>
<feature type="domain" description="Beta-galactosidase C-terminal" evidence="11">
    <location>
        <begin position="634"/>
        <end position="691"/>
    </location>
</feature>
<accession>A0A087A2R8</accession>
<dbReference type="CDD" id="cd03143">
    <property type="entry name" value="A4_beta-galactosidase_middle_domain"/>
    <property type="match status" value="1"/>
</dbReference>
<feature type="binding site" evidence="8">
    <location>
        <position position="121"/>
    </location>
    <ligand>
        <name>substrate</name>
    </ligand>
</feature>
<evidence type="ECO:0000313" key="13">
    <source>
        <dbReference type="Proteomes" id="UP000029108"/>
    </source>
</evidence>
<dbReference type="SUPFAM" id="SSF52317">
    <property type="entry name" value="Class I glutamine amidotransferase-like"/>
    <property type="match status" value="1"/>
</dbReference>
<name>A0A087A2R8_9BIFI</name>
<gene>
    <name evidence="12" type="ORF">BBIA_1044</name>
</gene>
<evidence type="ECO:0000256" key="8">
    <source>
        <dbReference type="PIRSR" id="PIRSR001084-2"/>
    </source>
</evidence>
<feature type="active site" description="Nucleophile" evidence="7">
    <location>
        <position position="319"/>
    </location>
</feature>
<dbReference type="RefSeq" id="WP_033495891.1">
    <property type="nucleotide sequence ID" value="NZ_JDUU01000032.1"/>
</dbReference>
<evidence type="ECO:0000256" key="2">
    <source>
        <dbReference type="ARBA" id="ARBA00005940"/>
    </source>
</evidence>
<organism evidence="12 13">
    <name type="scientific">Bifidobacterium biavatii DSM 23969</name>
    <dbReference type="NCBI Taxonomy" id="1437608"/>
    <lineage>
        <taxon>Bacteria</taxon>
        <taxon>Bacillati</taxon>
        <taxon>Actinomycetota</taxon>
        <taxon>Actinomycetes</taxon>
        <taxon>Bifidobacteriales</taxon>
        <taxon>Bifidobacteriaceae</taxon>
        <taxon>Bifidobacterium</taxon>
    </lineage>
</organism>
<evidence type="ECO:0000313" key="12">
    <source>
        <dbReference type="EMBL" id="KFI53068.1"/>
    </source>
</evidence>
<dbReference type="EMBL" id="JGYN01000003">
    <property type="protein sequence ID" value="KFI53068.1"/>
    <property type="molecule type" value="Genomic_DNA"/>
</dbReference>
<dbReference type="PANTHER" id="PTHR36447">
    <property type="entry name" value="BETA-GALACTOSIDASE GANA"/>
    <property type="match status" value="1"/>
</dbReference>
<keyword evidence="5 6" id="KW-0326">Glycosidase</keyword>
<feature type="binding site" evidence="8">
    <location>
        <position position="327"/>
    </location>
    <ligand>
        <name>substrate</name>
    </ligand>
</feature>
<dbReference type="InterPro" id="IPR013529">
    <property type="entry name" value="Glyco_hydro_42_N"/>
</dbReference>
<evidence type="ECO:0000259" key="11">
    <source>
        <dbReference type="Pfam" id="PF08533"/>
    </source>
</evidence>
<dbReference type="GO" id="GO:0009341">
    <property type="term" value="C:beta-galactosidase complex"/>
    <property type="evidence" value="ECO:0007669"/>
    <property type="project" value="InterPro"/>
</dbReference>
<comment type="similarity">
    <text evidence="2 6">Belongs to the glycosyl hydrolase 42 family.</text>
</comment>
<dbReference type="Gene3D" id="3.40.50.880">
    <property type="match status" value="1"/>
</dbReference>
<dbReference type="InterPro" id="IPR017853">
    <property type="entry name" value="GH"/>
</dbReference>
<dbReference type="PANTHER" id="PTHR36447:SF1">
    <property type="entry name" value="BETA-GALACTOSIDASE GANA"/>
    <property type="match status" value="1"/>
</dbReference>
<dbReference type="Pfam" id="PF08532">
    <property type="entry name" value="Glyco_hydro_42M"/>
    <property type="match status" value="1"/>
</dbReference>
<dbReference type="EC" id="3.2.1.23" evidence="3 6"/>
<dbReference type="STRING" id="1437608.GCA_000771645_01703"/>
<proteinExistence type="inferred from homology"/>
<dbReference type="Pfam" id="PF02449">
    <property type="entry name" value="Glyco_hydro_42"/>
    <property type="match status" value="1"/>
</dbReference>
<dbReference type="InterPro" id="IPR003476">
    <property type="entry name" value="Glyco_hydro_42"/>
</dbReference>
<dbReference type="OrthoDB" id="9800974at2"/>
<reference evidence="12 13" key="1">
    <citation type="submission" date="2014-03" db="EMBL/GenBank/DDBJ databases">
        <title>Genomics of Bifidobacteria.</title>
        <authorList>
            <person name="Ventura M."/>
            <person name="Milani C."/>
            <person name="Lugli G.A."/>
        </authorList>
    </citation>
    <scope>NUCLEOTIDE SEQUENCE [LARGE SCALE GENOMIC DNA]</scope>
    <source>
        <strain evidence="12 13">DSM 23969</strain>
    </source>
</reference>
<dbReference type="Proteomes" id="UP000029108">
    <property type="component" value="Unassembled WGS sequence"/>
</dbReference>
<sequence length="691" mass="77574">MAHRPFRWPQPLEGQEARIWYGGDYNPDQWPEDVWDDDIRLMTKAGVNLVSVGIFSWAKIEPREGVFDFDWLDRIIDKLGKAGIAVDLASATASPPMWLTQAHPEVLWQDYRGDVCQPGARQHWRPTSPVFREYALKLCRAMAEHYKDNPYVVAWHVSNEYGCHNRFDYSEDAERAFQDWCKERYGTIDAVNDAWGTAFWAQHMNDFSEIVPPRFIGDGNFMNPGKLLDWKRFSSDALKAFYIAERDLLEELTPGRPLTTNFMVSAGGTGMNYDDWGAEVDFVSNDHYFTPGEAHLDEMAYSAALTDGIARKNPWFLMENSTGAVNWRPINYRKEPGQLVRDALVHLSMGADAICYFQWRQSKAGAEKFHTAMVPHAGEDSQDFRDVCELGNDLQRLADEGLLGTKLAKSRVAVVFDYESEWATEHTATPTQQVRHWTEPLAWFRALADQGVTADVVPVRSDWDSYEAVVLPSLYILDEETTRRVRDYVARGGKLFVTYYTGISDEKDHIWLGGYPGSIRDVVGVRIEEFAPMGSDFEGTLDHLDLTNGTVAHDFADVITSVADSARVLETYKSEPWVGMNGVPAITVNEYGDGKAAYVGCRLGRDGIAKSLPELLDAMDIDVPSVAGNGDVLRVERTNETGDVTFAFLFNRTHRSVTVPVDGETIVASLAQANDDGTVTIDPNGVAIVKR</sequence>